<accession>A0A382CQL2</accession>
<gene>
    <name evidence="2" type="ORF">METZ01_LOCUS181023</name>
</gene>
<feature type="transmembrane region" description="Helical" evidence="1">
    <location>
        <begin position="39"/>
        <end position="60"/>
    </location>
</feature>
<evidence type="ECO:0000256" key="1">
    <source>
        <dbReference type="SAM" id="Phobius"/>
    </source>
</evidence>
<feature type="transmembrane region" description="Helical" evidence="1">
    <location>
        <begin position="66"/>
        <end position="87"/>
    </location>
</feature>
<sequence length="88" mass="9291">MNGLDHPIFYAAFMLVAGLGIPIFAALNGNLGARLQNPVLAAIIAFSVGIVACLGVMLLSGNIPNLVVESSIPFYFYLGGLFVVFYVL</sequence>
<name>A0A382CQL2_9ZZZZ</name>
<dbReference type="AlphaFoldDB" id="A0A382CQL2"/>
<feature type="non-terminal residue" evidence="2">
    <location>
        <position position="88"/>
    </location>
</feature>
<protein>
    <submittedName>
        <fullName evidence="2">Uncharacterized protein</fullName>
    </submittedName>
</protein>
<proteinExistence type="predicted"/>
<dbReference type="Pfam" id="PF04657">
    <property type="entry name" value="DMT_YdcZ"/>
    <property type="match status" value="1"/>
</dbReference>
<reference evidence="2" key="1">
    <citation type="submission" date="2018-05" db="EMBL/GenBank/DDBJ databases">
        <authorList>
            <person name="Lanie J.A."/>
            <person name="Ng W.-L."/>
            <person name="Kazmierczak K.M."/>
            <person name="Andrzejewski T.M."/>
            <person name="Davidsen T.M."/>
            <person name="Wayne K.J."/>
            <person name="Tettelin H."/>
            <person name="Glass J.I."/>
            <person name="Rusch D."/>
            <person name="Podicherti R."/>
            <person name="Tsui H.-C.T."/>
            <person name="Winkler M.E."/>
        </authorList>
    </citation>
    <scope>NUCLEOTIDE SEQUENCE</scope>
</reference>
<dbReference type="InterPro" id="IPR006750">
    <property type="entry name" value="YdcZ"/>
</dbReference>
<evidence type="ECO:0000313" key="2">
    <source>
        <dbReference type="EMBL" id="SVB28169.1"/>
    </source>
</evidence>
<organism evidence="2">
    <name type="scientific">marine metagenome</name>
    <dbReference type="NCBI Taxonomy" id="408172"/>
    <lineage>
        <taxon>unclassified sequences</taxon>
        <taxon>metagenomes</taxon>
        <taxon>ecological metagenomes</taxon>
    </lineage>
</organism>
<dbReference type="EMBL" id="UINC01035564">
    <property type="protein sequence ID" value="SVB28169.1"/>
    <property type="molecule type" value="Genomic_DNA"/>
</dbReference>
<feature type="transmembrane region" description="Helical" evidence="1">
    <location>
        <begin position="6"/>
        <end position="27"/>
    </location>
</feature>
<keyword evidence="1" id="KW-0472">Membrane</keyword>
<keyword evidence="1" id="KW-1133">Transmembrane helix</keyword>
<keyword evidence="1" id="KW-0812">Transmembrane</keyword>